<proteinExistence type="inferred from homology"/>
<evidence type="ECO:0000256" key="6">
    <source>
        <dbReference type="ARBA" id="ARBA00022989"/>
    </source>
</evidence>
<evidence type="ECO:0000256" key="10">
    <source>
        <dbReference type="SAM" id="Phobius"/>
    </source>
</evidence>
<reference evidence="13" key="1">
    <citation type="submission" date="2025-08" db="UniProtKB">
        <authorList>
            <consortium name="RefSeq"/>
        </authorList>
    </citation>
    <scope>IDENTIFICATION</scope>
</reference>
<accession>A0A9W3ATF3</accession>
<dbReference type="Pfam" id="PF02096">
    <property type="entry name" value="60KD_IMP"/>
    <property type="match status" value="1"/>
</dbReference>
<comment type="subcellular location">
    <subcellularLocation>
        <location evidence="9">Membrane</location>
        <topology evidence="9">Multi-pass membrane protein</topology>
    </subcellularLocation>
    <subcellularLocation>
        <location evidence="1">Mitochondrion inner membrane</location>
        <topology evidence="1">Multi-pass membrane protein</topology>
    </subcellularLocation>
</comment>
<dbReference type="PANTHER" id="PTHR12428:SF66">
    <property type="entry name" value="MITOCHONDRIAL INNER MEMBRANE PROTEIN OXA1L"/>
    <property type="match status" value="1"/>
</dbReference>
<evidence type="ECO:0000313" key="12">
    <source>
        <dbReference type="Proteomes" id="UP001165740"/>
    </source>
</evidence>
<dbReference type="Proteomes" id="UP001165740">
    <property type="component" value="Chromosome 7"/>
</dbReference>
<evidence type="ECO:0000259" key="11">
    <source>
        <dbReference type="Pfam" id="PF02096"/>
    </source>
</evidence>
<evidence type="ECO:0000313" key="13">
    <source>
        <dbReference type="RefSeq" id="XP_055890577.1"/>
    </source>
</evidence>
<sequence>MAAHMTFCRYGYIYKSSSVFRHNLTQNTRKNICHPVSYGKFFRESFHTVKNVTRRRSVLSSNVLYCPHNSAPLVTSLIRFNSSTANNQVIDTSNFINPPSDYIPPVPIPETTELIQTLNALGEPSLQSLGLGGHWPSGLVQQGLELLHAGLGLPWWGSIVIGTIIVRTCMFPIVIKAQKMSINMMNHMPTVQRLQLKFSQARQRGNMLEAMKYGGELADYMKRNNVKPFGQLMMPMLQLPVFLSVFVGLRAMANLPVESMKTGGCLWFPDLTVPEPIYGLPLLTAITFWLTVEAGVDGMSAQTQAHVMKWFLRAMPVVMLPIIMNFPTAMLVYWFTSNSFSLMQVMFLKIPKVRTYFNIPERVIHPEIVAEKKGFIEGFRESYGNMKATQQVLERQRLDELSFRKAAQGPITKTYPYNPKKVGAGLDKKS</sequence>
<evidence type="ECO:0000256" key="7">
    <source>
        <dbReference type="ARBA" id="ARBA00023128"/>
    </source>
</evidence>
<dbReference type="GO" id="GO:0005743">
    <property type="term" value="C:mitochondrial inner membrane"/>
    <property type="evidence" value="ECO:0007669"/>
    <property type="project" value="UniProtKB-SubCell"/>
</dbReference>
<evidence type="ECO:0000256" key="2">
    <source>
        <dbReference type="ARBA" id="ARBA00009877"/>
    </source>
</evidence>
<keyword evidence="12" id="KW-1185">Reference proteome</keyword>
<keyword evidence="3 9" id="KW-0812">Transmembrane</keyword>
<name>A0A9W3ATF3_BIOGL</name>
<evidence type="ECO:0000256" key="5">
    <source>
        <dbReference type="ARBA" id="ARBA00022946"/>
    </source>
</evidence>
<evidence type="ECO:0000256" key="9">
    <source>
        <dbReference type="RuleBase" id="RU003945"/>
    </source>
</evidence>
<evidence type="ECO:0000256" key="8">
    <source>
        <dbReference type="ARBA" id="ARBA00023136"/>
    </source>
</evidence>
<feature type="transmembrane region" description="Helical" evidence="10">
    <location>
        <begin position="232"/>
        <end position="253"/>
    </location>
</feature>
<keyword evidence="4" id="KW-0999">Mitochondrion inner membrane</keyword>
<dbReference type="InterPro" id="IPR028055">
    <property type="entry name" value="YidC/Oxa/ALB_C"/>
</dbReference>
<dbReference type="PANTHER" id="PTHR12428">
    <property type="entry name" value="OXA1"/>
    <property type="match status" value="1"/>
</dbReference>
<dbReference type="GO" id="GO:0032977">
    <property type="term" value="F:membrane insertase activity"/>
    <property type="evidence" value="ECO:0007669"/>
    <property type="project" value="InterPro"/>
</dbReference>
<protein>
    <submittedName>
        <fullName evidence="13">Mitochondrial inner membrane protein OXA1L-like</fullName>
    </submittedName>
</protein>
<dbReference type="RefSeq" id="XP_055890577.1">
    <property type="nucleotide sequence ID" value="XM_056034602.1"/>
</dbReference>
<feature type="domain" description="Membrane insertase YidC/Oxa/ALB C-terminal" evidence="11">
    <location>
        <begin position="155"/>
        <end position="348"/>
    </location>
</feature>
<evidence type="ECO:0000256" key="1">
    <source>
        <dbReference type="ARBA" id="ARBA00004448"/>
    </source>
</evidence>
<feature type="transmembrane region" description="Helical" evidence="10">
    <location>
        <begin position="155"/>
        <end position="175"/>
    </location>
</feature>
<dbReference type="InterPro" id="IPR001708">
    <property type="entry name" value="YidC/ALB3/OXA1/COX18"/>
</dbReference>
<organism evidence="12 13">
    <name type="scientific">Biomphalaria glabrata</name>
    <name type="common">Bloodfluke planorb</name>
    <name type="synonym">Freshwater snail</name>
    <dbReference type="NCBI Taxonomy" id="6526"/>
    <lineage>
        <taxon>Eukaryota</taxon>
        <taxon>Metazoa</taxon>
        <taxon>Spiralia</taxon>
        <taxon>Lophotrochozoa</taxon>
        <taxon>Mollusca</taxon>
        <taxon>Gastropoda</taxon>
        <taxon>Heterobranchia</taxon>
        <taxon>Euthyneura</taxon>
        <taxon>Panpulmonata</taxon>
        <taxon>Hygrophila</taxon>
        <taxon>Lymnaeoidea</taxon>
        <taxon>Planorbidae</taxon>
        <taxon>Biomphalaria</taxon>
    </lineage>
</organism>
<dbReference type="AlphaFoldDB" id="A0A9W3ATF3"/>
<dbReference type="OMA" id="FPMAIFM"/>
<dbReference type="GO" id="GO:0032979">
    <property type="term" value="P:protein insertion into mitochondrial inner membrane from matrix"/>
    <property type="evidence" value="ECO:0007669"/>
    <property type="project" value="TreeGrafter"/>
</dbReference>
<dbReference type="GeneID" id="106079526"/>
<gene>
    <name evidence="13" type="primary">LOC106079526</name>
</gene>
<dbReference type="OrthoDB" id="2148490at2759"/>
<keyword evidence="7" id="KW-0496">Mitochondrion</keyword>
<dbReference type="NCBIfam" id="TIGR03592">
    <property type="entry name" value="yidC_oxa1_cterm"/>
    <property type="match status" value="1"/>
</dbReference>
<evidence type="ECO:0000256" key="4">
    <source>
        <dbReference type="ARBA" id="ARBA00022792"/>
    </source>
</evidence>
<feature type="transmembrane region" description="Helical" evidence="10">
    <location>
        <begin position="317"/>
        <end position="336"/>
    </location>
</feature>
<feature type="transmembrane region" description="Helical" evidence="10">
    <location>
        <begin position="277"/>
        <end position="296"/>
    </location>
</feature>
<keyword evidence="5" id="KW-0809">Transit peptide</keyword>
<dbReference type="CDD" id="cd20069">
    <property type="entry name" value="5TM_Oxa1-like"/>
    <property type="match status" value="1"/>
</dbReference>
<evidence type="ECO:0000256" key="3">
    <source>
        <dbReference type="ARBA" id="ARBA00022692"/>
    </source>
</evidence>
<comment type="similarity">
    <text evidence="2 9">Belongs to the OXA1/ALB3/YidC family.</text>
</comment>
<keyword evidence="6 10" id="KW-1133">Transmembrane helix</keyword>
<keyword evidence="8 10" id="KW-0472">Membrane</keyword>